<keyword evidence="3" id="KW-1185">Reference proteome</keyword>
<dbReference type="Gene3D" id="2.60.40.1740">
    <property type="entry name" value="hypothetical protein (bacova_03559)"/>
    <property type="match status" value="1"/>
</dbReference>
<evidence type="ECO:0000259" key="1">
    <source>
        <dbReference type="Pfam" id="PF08522"/>
    </source>
</evidence>
<dbReference type="InterPro" id="IPR013728">
    <property type="entry name" value="BT_3987-like_N"/>
</dbReference>
<name>A0ABS9ZTB5_9SPHI</name>
<reference evidence="2" key="1">
    <citation type="submission" date="2022-03" db="EMBL/GenBank/DDBJ databases">
        <authorList>
            <person name="Woo C.Y."/>
        </authorList>
    </citation>
    <scope>NUCLEOTIDE SEQUENCE</scope>
    <source>
        <strain evidence="2">CYS-01</strain>
    </source>
</reference>
<proteinExistence type="predicted"/>
<dbReference type="PROSITE" id="PS51257">
    <property type="entry name" value="PROKAR_LIPOPROTEIN"/>
    <property type="match status" value="1"/>
</dbReference>
<dbReference type="Pfam" id="PF08522">
    <property type="entry name" value="BT_3987-like_N"/>
    <property type="match status" value="1"/>
</dbReference>
<feature type="domain" description="BT-3987-like N-terminal" evidence="1">
    <location>
        <begin position="60"/>
        <end position="163"/>
    </location>
</feature>
<comment type="caution">
    <text evidence="2">The sequence shown here is derived from an EMBL/GenBank/DDBJ whole genome shotgun (WGS) entry which is preliminary data.</text>
</comment>
<organism evidence="2 3">
    <name type="scientific">Pedobacter montanisoli</name>
    <dbReference type="NCBI Taxonomy" id="2923277"/>
    <lineage>
        <taxon>Bacteria</taxon>
        <taxon>Pseudomonadati</taxon>
        <taxon>Bacteroidota</taxon>
        <taxon>Sphingobacteriia</taxon>
        <taxon>Sphingobacteriales</taxon>
        <taxon>Sphingobacteriaceae</taxon>
        <taxon>Pedobacter</taxon>
    </lineage>
</organism>
<accession>A0ABS9ZTB5</accession>
<sequence length="292" mass="31057">MKNFIKYTAVLAFLTGSLTSCLKDKTMIGPDSPGAIKNVIEFKNIGGIKSGTSAPYALYIPFTLDPTATTAEFEGIVNYAGTDVAPNDITVNIAADPAMIATYNAGVSGANYAQLAATSYSFPSTVTIPKGQREAKFKISVKPNTFDATKENALALRITSASTGTISGNFGAVIFSMPLKSIWQGTYTVRFNNNYGGIDVNIGDFTETGVKLETVGPNKLQTQYAANTYSGYTQYQFNGNNTSITSVTVFSGSILASSVDGVDLIDPVNGKFTIRYTFAGRGMTETWVRTGP</sequence>
<dbReference type="Proteomes" id="UP001165460">
    <property type="component" value="Unassembled WGS sequence"/>
</dbReference>
<protein>
    <submittedName>
        <fullName evidence="2">DUF1735 domain-containing protein</fullName>
    </submittedName>
</protein>
<evidence type="ECO:0000313" key="3">
    <source>
        <dbReference type="Proteomes" id="UP001165460"/>
    </source>
</evidence>
<evidence type="ECO:0000313" key="2">
    <source>
        <dbReference type="EMBL" id="MCJ0741830.1"/>
    </source>
</evidence>
<dbReference type="EMBL" id="JALGBH010000001">
    <property type="protein sequence ID" value="MCJ0741830.1"/>
    <property type="molecule type" value="Genomic_DNA"/>
</dbReference>
<dbReference type="RefSeq" id="WP_243359342.1">
    <property type="nucleotide sequence ID" value="NZ_JALGBH010000001.1"/>
</dbReference>
<gene>
    <name evidence="2" type="ORF">MMF97_03825</name>
</gene>